<comment type="caution">
    <text evidence="2">The sequence shown here is derived from an EMBL/GenBank/DDBJ whole genome shotgun (WGS) entry which is preliminary data.</text>
</comment>
<keyword evidence="3" id="KW-1185">Reference proteome</keyword>
<accession>A0A9P1HCL0</accession>
<dbReference type="Proteomes" id="UP000838763">
    <property type="component" value="Unassembled WGS sequence"/>
</dbReference>
<proteinExistence type="predicted"/>
<dbReference type="PANTHER" id="PTHR24148">
    <property type="entry name" value="ANKYRIN REPEAT DOMAIN-CONTAINING PROTEIN 39 HOMOLOG-RELATED"/>
    <property type="match status" value="1"/>
</dbReference>
<evidence type="ECO:0000313" key="2">
    <source>
        <dbReference type="EMBL" id="CAI4220071.1"/>
    </source>
</evidence>
<name>A0A9P1HCL0_9PEZI</name>
<evidence type="ECO:0000259" key="1">
    <source>
        <dbReference type="Pfam" id="PF06985"/>
    </source>
</evidence>
<sequence length="490" mass="54748">MATATQEPEPRSALEIFPNLRETGIQVPPETAEFIHEPLSSPSGFRLLRLLSEEGDDIPRCELIHDDLASATVPPYVAVSYTWTDETQPDVSLPILVNGRCLRVSYNVWNFLQNYRCTKMARLLWIDQICINQTSEGAGERTQQVQHMYEIYARAARDVLWIGEPDKDTENAMDLFFALSNLEKARAGPAAATYPLSEDLLNPLFTQAHNLPPFPSQKWESLMHFVSKPVFQRAWIIQEVAAAGMTYMFSGLLMLPFSTLAFGATFVANSRWDTRLHDTYSVPGKFKAITALKNCHIRHHLKQPQSLELLLASTRIFKSTRPQDKIFALVNLHRGHSDTPTPSLLVPTYEKAAPQVFRDVTRYLINQGSLDVLSGVEDQSLREIQGLPSWVPDYSVHQAVTILCMPPRRDDITLYSAASALPVRVAGGSDNPDVLTLSGFKLDTIASVSSADLAKESMYTKLEACAGMINLERPYRGIRAHRPSTPSGVH</sequence>
<dbReference type="InterPro" id="IPR010730">
    <property type="entry name" value="HET"/>
</dbReference>
<reference evidence="2" key="1">
    <citation type="submission" date="2022-11" db="EMBL/GenBank/DDBJ databases">
        <authorList>
            <person name="Scott C."/>
            <person name="Bruce N."/>
        </authorList>
    </citation>
    <scope>NUCLEOTIDE SEQUENCE</scope>
</reference>
<gene>
    <name evidence="2" type="ORF">PPNO1_LOCUS9612</name>
</gene>
<protein>
    <recommendedName>
        <fullName evidence="1">Heterokaryon incompatibility domain-containing protein</fullName>
    </recommendedName>
</protein>
<feature type="domain" description="Heterokaryon incompatibility" evidence="1">
    <location>
        <begin position="76"/>
        <end position="239"/>
    </location>
</feature>
<dbReference type="EMBL" id="CALLCH030000021">
    <property type="protein sequence ID" value="CAI4220071.1"/>
    <property type="molecule type" value="Genomic_DNA"/>
</dbReference>
<dbReference type="Pfam" id="PF06985">
    <property type="entry name" value="HET"/>
    <property type="match status" value="1"/>
</dbReference>
<dbReference type="InterPro" id="IPR052895">
    <property type="entry name" value="HetReg/Transcr_Mod"/>
</dbReference>
<dbReference type="AlphaFoldDB" id="A0A9P1HCL0"/>
<evidence type="ECO:0000313" key="3">
    <source>
        <dbReference type="Proteomes" id="UP000838763"/>
    </source>
</evidence>
<organism evidence="2 3">
    <name type="scientific">Parascedosporium putredinis</name>
    <dbReference type="NCBI Taxonomy" id="1442378"/>
    <lineage>
        <taxon>Eukaryota</taxon>
        <taxon>Fungi</taxon>
        <taxon>Dikarya</taxon>
        <taxon>Ascomycota</taxon>
        <taxon>Pezizomycotina</taxon>
        <taxon>Sordariomycetes</taxon>
        <taxon>Hypocreomycetidae</taxon>
        <taxon>Microascales</taxon>
        <taxon>Microascaceae</taxon>
        <taxon>Parascedosporium</taxon>
    </lineage>
</organism>
<dbReference type="OrthoDB" id="3548654at2759"/>
<dbReference type="PANTHER" id="PTHR24148:SF64">
    <property type="entry name" value="HETEROKARYON INCOMPATIBILITY DOMAIN-CONTAINING PROTEIN"/>
    <property type="match status" value="1"/>
</dbReference>